<keyword evidence="1" id="KW-0863">Zinc-finger</keyword>
<feature type="region of interest" description="Disordered" evidence="2">
    <location>
        <begin position="219"/>
        <end position="251"/>
    </location>
</feature>
<feature type="region of interest" description="Disordered" evidence="2">
    <location>
        <begin position="470"/>
        <end position="520"/>
    </location>
</feature>
<dbReference type="Pfam" id="PF00098">
    <property type="entry name" value="zf-CCHC"/>
    <property type="match status" value="2"/>
</dbReference>
<feature type="compositionally biased region" description="Basic and acidic residues" evidence="2">
    <location>
        <begin position="537"/>
        <end position="550"/>
    </location>
</feature>
<evidence type="ECO:0000256" key="2">
    <source>
        <dbReference type="SAM" id="MobiDB-lite"/>
    </source>
</evidence>
<dbReference type="InterPro" id="IPR036875">
    <property type="entry name" value="Znf_CCHC_sf"/>
</dbReference>
<accession>A0AA89ASY1</accession>
<evidence type="ECO:0000259" key="3">
    <source>
        <dbReference type="PROSITE" id="PS50158"/>
    </source>
</evidence>
<feature type="domain" description="CCHC-type" evidence="3">
    <location>
        <begin position="269"/>
        <end position="284"/>
    </location>
</feature>
<dbReference type="InterPro" id="IPR054722">
    <property type="entry name" value="PolX-like_BBD"/>
</dbReference>
<dbReference type="PANTHER" id="PTHR47592">
    <property type="entry name" value="PBF68 PROTEIN"/>
    <property type="match status" value="1"/>
</dbReference>
<dbReference type="GO" id="GO:0008270">
    <property type="term" value="F:zinc ion binding"/>
    <property type="evidence" value="ECO:0007669"/>
    <property type="project" value="UniProtKB-KW"/>
</dbReference>
<organism evidence="4 5">
    <name type="scientific">Escallonia herrerae</name>
    <dbReference type="NCBI Taxonomy" id="1293975"/>
    <lineage>
        <taxon>Eukaryota</taxon>
        <taxon>Viridiplantae</taxon>
        <taxon>Streptophyta</taxon>
        <taxon>Embryophyta</taxon>
        <taxon>Tracheophyta</taxon>
        <taxon>Spermatophyta</taxon>
        <taxon>Magnoliopsida</taxon>
        <taxon>eudicotyledons</taxon>
        <taxon>Gunneridae</taxon>
        <taxon>Pentapetalae</taxon>
        <taxon>asterids</taxon>
        <taxon>campanulids</taxon>
        <taxon>Escalloniales</taxon>
        <taxon>Escalloniaceae</taxon>
        <taxon>Escallonia</taxon>
    </lineage>
</organism>
<reference evidence="4" key="1">
    <citation type="submission" date="2022-12" db="EMBL/GenBank/DDBJ databases">
        <title>Draft genome assemblies for two species of Escallonia (Escalloniales).</title>
        <authorList>
            <person name="Chanderbali A."/>
            <person name="Dervinis C."/>
            <person name="Anghel I."/>
            <person name="Soltis D."/>
            <person name="Soltis P."/>
            <person name="Zapata F."/>
        </authorList>
    </citation>
    <scope>NUCLEOTIDE SEQUENCE</scope>
    <source>
        <strain evidence="4">UCBG64.0493</strain>
        <tissue evidence="4">Leaf</tissue>
    </source>
</reference>
<feature type="domain" description="CCHC-type" evidence="3">
    <location>
        <begin position="524"/>
        <end position="540"/>
    </location>
</feature>
<dbReference type="SMART" id="SM00343">
    <property type="entry name" value="ZnF_C2HC"/>
    <property type="match status" value="2"/>
</dbReference>
<dbReference type="Gene3D" id="4.10.60.10">
    <property type="entry name" value="Zinc finger, CCHC-type"/>
    <property type="match status" value="2"/>
</dbReference>
<dbReference type="InterPro" id="IPR001878">
    <property type="entry name" value="Znf_CCHC"/>
</dbReference>
<dbReference type="Pfam" id="PF25597">
    <property type="entry name" value="SH3_retrovirus"/>
    <property type="match status" value="1"/>
</dbReference>
<keyword evidence="1" id="KW-0862">Zinc</keyword>
<gene>
    <name evidence="4" type="ORF">RJ639_006333</name>
</gene>
<dbReference type="EMBL" id="JAVXUP010001129">
    <property type="protein sequence ID" value="KAK3015659.1"/>
    <property type="molecule type" value="Genomic_DNA"/>
</dbReference>
<feature type="compositionally biased region" description="Basic and acidic residues" evidence="2">
    <location>
        <begin position="478"/>
        <end position="494"/>
    </location>
</feature>
<dbReference type="AlphaFoldDB" id="A0AA89ASY1"/>
<protein>
    <recommendedName>
        <fullName evidence="3">CCHC-type domain-containing protein</fullName>
    </recommendedName>
</protein>
<dbReference type="Pfam" id="PF22936">
    <property type="entry name" value="Pol_BBD"/>
    <property type="match status" value="2"/>
</dbReference>
<dbReference type="PANTHER" id="PTHR47592:SF27">
    <property type="entry name" value="OS08G0421700 PROTEIN"/>
    <property type="match status" value="1"/>
</dbReference>
<sequence>MASKAASVELSKTEKLNGNNFSTWKCRIRHILFQDKVEYVLDVPYPKEPPLRAGEAAREAFDRFVENDKLARSTLLTFMEPDLEVIYEEYKTAKEMFDAITEAYGTASNTYIQLQFEKYNGIVMKEGENVVDHVNKLLVMAKELAALGNPIPDKMQVSTVLSSLPDSWDPVVISINVSGQDLSMKNLPMLLGLEAERRVKKKKNESHFVASASTFNTGSTSSNAPDVFKPNSFSNTPNALKPRGHNFKNRGRKFQKGNGCFNKKQSGNCYTCGKPGHHRNNCPQNKDGNNKQFKKGPRDIVCVVSESLLADYDSWSWWVDSASSCHVAKTRENNVEMKDVKSGDHKVYMGNNTYSEVLGVTTVKIPLPGQNNLILTDVLYAPNMRRNLLSVPRMDEKGFDLHFRSSKHSFGYNFAIFHPNGSLGIIESRDAFFLEDDIGREKLEKMVKLFEIEKEKDIVQEMEKVIQKEQPCDTLSRIQRERRPPKNRGEEHGDGLMARGQSTDHAGSRNKGRSRSRSKTRKLKCYNCHKAGHYKKDCPERKGKKKDNSKTADAGVVEDNSDGADVLSVTISSLDGGRILDTGCSYHICPNRDWFATYRSLDGGKVLMGNDVASKVVVICSIQSRMYDGIVRTLTDVRHIPKLRKNLISLGMLDSNGYSYRSTDLWGPSMVPSKGGGRYMLTFIDDFSRKPRAKKCIFLGGVKGYWLWCPDSKSSKFLISRDETFDESLMLLKKKELIDAGKDHGVREKVELKVRALDSLPIILTYEDDGSYSSEKNEEPQEQHYVISCKATLHTIVALSTTESEYIGATEDVVSQGTVMVEKISTVENPADMMTKHIPEIKFKHCLDLIGISSI</sequence>
<dbReference type="PROSITE" id="PS50158">
    <property type="entry name" value="ZF_CCHC"/>
    <property type="match status" value="2"/>
</dbReference>
<dbReference type="SUPFAM" id="SSF57756">
    <property type="entry name" value="Retrovirus zinc finger-like domains"/>
    <property type="match status" value="2"/>
</dbReference>
<proteinExistence type="predicted"/>
<evidence type="ECO:0000256" key="1">
    <source>
        <dbReference type="PROSITE-ProRule" id="PRU00047"/>
    </source>
</evidence>
<keyword evidence="5" id="KW-1185">Reference proteome</keyword>
<dbReference type="Pfam" id="PF14223">
    <property type="entry name" value="Retrotran_gag_2"/>
    <property type="match status" value="1"/>
</dbReference>
<comment type="caution">
    <text evidence="4">The sequence shown here is derived from an EMBL/GenBank/DDBJ whole genome shotgun (WGS) entry which is preliminary data.</text>
</comment>
<feature type="compositionally biased region" description="Basic residues" evidence="2">
    <location>
        <begin position="242"/>
        <end position="251"/>
    </location>
</feature>
<evidence type="ECO:0000313" key="4">
    <source>
        <dbReference type="EMBL" id="KAK3015659.1"/>
    </source>
</evidence>
<dbReference type="InterPro" id="IPR057670">
    <property type="entry name" value="SH3_retrovirus"/>
</dbReference>
<dbReference type="Proteomes" id="UP001188597">
    <property type="component" value="Unassembled WGS sequence"/>
</dbReference>
<dbReference type="GO" id="GO:0003676">
    <property type="term" value="F:nucleic acid binding"/>
    <property type="evidence" value="ECO:0007669"/>
    <property type="project" value="InterPro"/>
</dbReference>
<evidence type="ECO:0000313" key="5">
    <source>
        <dbReference type="Proteomes" id="UP001188597"/>
    </source>
</evidence>
<name>A0AA89ASY1_9ASTE</name>
<feature type="compositionally biased region" description="Basic residues" evidence="2">
    <location>
        <begin position="508"/>
        <end position="520"/>
    </location>
</feature>
<keyword evidence="1" id="KW-0479">Metal-binding</keyword>
<feature type="region of interest" description="Disordered" evidence="2">
    <location>
        <begin position="537"/>
        <end position="558"/>
    </location>
</feature>